<evidence type="ECO:0000259" key="4">
    <source>
        <dbReference type="SMART" id="SM00534"/>
    </source>
</evidence>
<keyword evidence="3" id="KW-0238">DNA-binding</keyword>
<dbReference type="GO" id="GO:0006298">
    <property type="term" value="P:mismatch repair"/>
    <property type="evidence" value="ECO:0000318"/>
    <property type="project" value="GO_Central"/>
</dbReference>
<protein>
    <submittedName>
        <fullName evidence="5">DNA mismatch repair protein MutS domain protein</fullName>
    </submittedName>
</protein>
<dbReference type="PANTHER" id="PTHR11361:SF34">
    <property type="entry name" value="DNA MISMATCH REPAIR PROTEIN MSH1, MITOCHONDRIAL"/>
    <property type="match status" value="1"/>
</dbReference>
<organism evidence="5 6">
    <name type="scientific">Chloroflexus aurantiacus (strain ATCC 29366 / DSM 635 / J-10-fl)</name>
    <dbReference type="NCBI Taxonomy" id="324602"/>
    <lineage>
        <taxon>Bacteria</taxon>
        <taxon>Bacillati</taxon>
        <taxon>Chloroflexota</taxon>
        <taxon>Chloroflexia</taxon>
        <taxon>Chloroflexales</taxon>
        <taxon>Chloroflexineae</taxon>
        <taxon>Chloroflexaceae</taxon>
        <taxon>Chloroflexus</taxon>
    </lineage>
</organism>
<evidence type="ECO:0000313" key="5">
    <source>
        <dbReference type="EMBL" id="ABY33591.1"/>
    </source>
</evidence>
<dbReference type="Gene3D" id="3.40.50.300">
    <property type="entry name" value="P-loop containing nucleotide triphosphate hydrolases"/>
    <property type="match status" value="1"/>
</dbReference>
<accession>A9WD22</accession>
<dbReference type="InterPro" id="IPR027417">
    <property type="entry name" value="P-loop_NTPase"/>
</dbReference>
<feature type="domain" description="DNA mismatch repair proteins mutS family" evidence="4">
    <location>
        <begin position="326"/>
        <end position="496"/>
    </location>
</feature>
<keyword evidence="6" id="KW-1185">Reference proteome</keyword>
<dbReference type="PATRIC" id="fig|324602.8.peg.391"/>
<sequence length="505" mass="57756">MMKVFLLHPDQDFDPSTPLLPNVDDLTQDLSLNILFKAMARGDTFLFQVVRQVVLSPLDESASILYRQEILKDCLKYPDVVRQMYLIPLTFLERKHKRWLWISLRHSTPTSILSSARELLAASLDLLRQLRLIADQHVNTFESQGFRRFFTMIQRELDDDYLNLVEKHVQQLRFSRGTLLSAQPGKGNEGSNYVLCYPNDADQHWLQRMLTSHSPTYSYTLHPRDEAGARILEELRDRGLARAANAVGQAAEHIESFFRVLQWELAFYIGCLNLYEQLTALGKPVTFPQPVPAHERRLSCAELYDVTLALTLGSSVVGNDISADGKSLIIVTGPNRGGKTVFLRSVGVAQLMMQCGMFVPAESFLANLTTGLFTHFKREEDKTMERGKFEEELARMSVIVDYLTPNALLLLNESFSATNEREGSEIARQIVSTLIEKGIKVYFVTHLYEFTRSFNGDNILFLRAERLPDGERTFRLKEADPLKTSYSVDLYYRIFGTEQQQEMTD</sequence>
<dbReference type="SUPFAM" id="SSF52540">
    <property type="entry name" value="P-loop containing nucleoside triphosphate hydrolases"/>
    <property type="match status" value="1"/>
</dbReference>
<dbReference type="Proteomes" id="UP000002008">
    <property type="component" value="Chromosome"/>
</dbReference>
<dbReference type="HOGENOM" id="CLU_036487_1_0_0"/>
<dbReference type="GO" id="GO:0005829">
    <property type="term" value="C:cytosol"/>
    <property type="evidence" value="ECO:0000318"/>
    <property type="project" value="GO_Central"/>
</dbReference>
<gene>
    <name evidence="5" type="ordered locus">Caur_0340</name>
</gene>
<dbReference type="InterPro" id="IPR000432">
    <property type="entry name" value="DNA_mismatch_repair_MutS_C"/>
</dbReference>
<dbReference type="SMART" id="SM00534">
    <property type="entry name" value="MUTSac"/>
    <property type="match status" value="1"/>
</dbReference>
<keyword evidence="2" id="KW-0067">ATP-binding</keyword>
<dbReference type="STRING" id="324602.Caur_0340"/>
<evidence type="ECO:0000313" key="6">
    <source>
        <dbReference type="Proteomes" id="UP000002008"/>
    </source>
</evidence>
<dbReference type="InterPro" id="IPR045076">
    <property type="entry name" value="MutS"/>
</dbReference>
<dbReference type="EnsemblBacteria" id="ABY33591">
    <property type="protein sequence ID" value="ABY33591"/>
    <property type="gene ID" value="Caur_0340"/>
</dbReference>
<proteinExistence type="predicted"/>
<dbReference type="KEGG" id="cau:Caur_0340"/>
<dbReference type="eggNOG" id="COG0249">
    <property type="taxonomic scope" value="Bacteria"/>
</dbReference>
<dbReference type="GO" id="GO:0005524">
    <property type="term" value="F:ATP binding"/>
    <property type="evidence" value="ECO:0007669"/>
    <property type="project" value="UniProtKB-KW"/>
</dbReference>
<evidence type="ECO:0000256" key="3">
    <source>
        <dbReference type="ARBA" id="ARBA00023125"/>
    </source>
</evidence>
<reference evidence="6" key="1">
    <citation type="journal article" date="2011" name="BMC Genomics">
        <title>Complete genome sequence of the filamentous anoxygenic phototrophic bacterium Chloroflexus aurantiacus.</title>
        <authorList>
            <person name="Tang K.H."/>
            <person name="Barry K."/>
            <person name="Chertkov O."/>
            <person name="Dalin E."/>
            <person name="Han C.S."/>
            <person name="Hauser L.J."/>
            <person name="Honchak B.M."/>
            <person name="Karbach L.E."/>
            <person name="Land M.L."/>
            <person name="Lapidus A."/>
            <person name="Larimer F.W."/>
            <person name="Mikhailova N."/>
            <person name="Pitluck S."/>
            <person name="Pierson B.K."/>
            <person name="Blankenship R.E."/>
        </authorList>
    </citation>
    <scope>NUCLEOTIDE SEQUENCE [LARGE SCALE GENOMIC DNA]</scope>
    <source>
        <strain evidence="6">ATCC 29366 / DSM 635 / J-10-fl</strain>
    </source>
</reference>
<dbReference type="GO" id="GO:0140664">
    <property type="term" value="F:ATP-dependent DNA damage sensor activity"/>
    <property type="evidence" value="ECO:0007669"/>
    <property type="project" value="InterPro"/>
</dbReference>
<dbReference type="AlphaFoldDB" id="A9WD22"/>
<name>A9WD22_CHLAA</name>
<dbReference type="InParanoid" id="A9WD22"/>
<keyword evidence="1" id="KW-0547">Nucleotide-binding</keyword>
<dbReference type="GO" id="GO:0030983">
    <property type="term" value="F:mismatched DNA binding"/>
    <property type="evidence" value="ECO:0000318"/>
    <property type="project" value="GO_Central"/>
</dbReference>
<dbReference type="Pfam" id="PF00488">
    <property type="entry name" value="MutS_V"/>
    <property type="match status" value="1"/>
</dbReference>
<evidence type="ECO:0000256" key="1">
    <source>
        <dbReference type="ARBA" id="ARBA00022741"/>
    </source>
</evidence>
<dbReference type="EMBL" id="CP000909">
    <property type="protein sequence ID" value="ABY33591.1"/>
    <property type="molecule type" value="Genomic_DNA"/>
</dbReference>
<dbReference type="PANTHER" id="PTHR11361">
    <property type="entry name" value="DNA MISMATCH REPAIR PROTEIN MUTS FAMILY MEMBER"/>
    <property type="match status" value="1"/>
</dbReference>
<evidence type="ECO:0000256" key="2">
    <source>
        <dbReference type="ARBA" id="ARBA00022840"/>
    </source>
</evidence>
<dbReference type="RefSeq" id="WP_012256247.1">
    <property type="nucleotide sequence ID" value="NC_010175.1"/>
</dbReference>